<accession>A0A1J1H5K6</accession>
<dbReference type="KEGG" id="prel:PRELSG_0405000"/>
<keyword evidence="4" id="KW-1185">Reference proteome</keyword>
<dbReference type="PROSITE" id="PS00455">
    <property type="entry name" value="AMP_BINDING"/>
    <property type="match status" value="1"/>
</dbReference>
<dbReference type="SUPFAM" id="SSF56801">
    <property type="entry name" value="Acetyl-CoA synthetase-like"/>
    <property type="match status" value="1"/>
</dbReference>
<dbReference type="PANTHER" id="PTHR43272">
    <property type="entry name" value="LONG-CHAIN-FATTY-ACID--COA LIGASE"/>
    <property type="match status" value="1"/>
</dbReference>
<feature type="domain" description="AMP-dependent synthetase/ligase" evidence="2">
    <location>
        <begin position="133"/>
        <end position="528"/>
    </location>
</feature>
<dbReference type="PANTHER" id="PTHR43272:SF3">
    <property type="entry name" value="LONG CHAIN ACYL-COA SYNTHETASE 4"/>
    <property type="match status" value="1"/>
</dbReference>
<sequence length="725" mass="84035">MFIFNLFVLFFYLFETPHYYSKNLTGGSYSEVYAKSCTDEEICIYHKIDYDNKPAINYTYTHIFELILKKNKFNNKKQAIIEYECGKPKYFLTYDALFNRILGFSHSLNNFEGGVPVKSFDEEKQNNGKFRLLGIYGSNSANWITADLAAMISGVTTIVMHSKFSVDEIVEILSQSKLEWLCIDLNLVEKLLARRDDLPDLKYLIILDHVKSSNESNDKKEEDNHEVDEVCENEQEKLKKFNELKEIADMSGIKIIKFEDLINIDVETVTIQNKNKDFISSIVYTSGTSGKPKGVMLSNKNFYYTIVPLYDFSLFAHGVVKHLSYLPLSHIYERINVLLCLLKGLEVHVWSKEINYFIKDLAEAKSSFLTGVPKVFSKLYTNIMTEINKLPKVKRFFVGQILKIRRYNNNGKFSRFIESITRVSKKIKKRINPNLTFMINGGGRLSPKIEKELRILLDAKIYQGYGLTETTGPIFLQHKRDMSYNSIGGPISNNTLFKLASWETYKTNDKIPKGELLIKSDQLFNGYFLREDQTKNAFTEDGFYKTGDIVQINENGSLTFLDRSKGLVKLSQGEYIETEMLNNLYSEVPFINFCVVYGDEDLDGPIAIVSIDKDIFTKSLLEDDILTNQGISEKEFLTLLDDDMINSDIYLNYVRTKMHEVYKKTNLNRYNLISTIYLTVKTWNTDNYLTPTFKVKRFSVFKDYSFFIEKAKEYHFNSKVETVKI</sequence>
<evidence type="ECO:0000313" key="4">
    <source>
        <dbReference type="Proteomes" id="UP000220158"/>
    </source>
</evidence>
<feature type="signal peptide" evidence="1">
    <location>
        <begin position="1"/>
        <end position="21"/>
    </location>
</feature>
<name>A0A1J1H5K6_PLARL</name>
<reference evidence="3 4" key="1">
    <citation type="submission" date="2015-04" db="EMBL/GenBank/DDBJ databases">
        <authorList>
            <consortium name="Pathogen Informatics"/>
        </authorList>
    </citation>
    <scope>NUCLEOTIDE SEQUENCE [LARGE SCALE GENOMIC DNA]</scope>
    <source>
        <strain evidence="3 4">SGS1</strain>
    </source>
</reference>
<dbReference type="GeneID" id="39734800"/>
<dbReference type="GO" id="GO:0016020">
    <property type="term" value="C:membrane"/>
    <property type="evidence" value="ECO:0007669"/>
    <property type="project" value="TreeGrafter"/>
</dbReference>
<dbReference type="AlphaFoldDB" id="A0A1J1H5K6"/>
<keyword evidence="1" id="KW-0732">Signal</keyword>
<dbReference type="Gene3D" id="3.40.50.12780">
    <property type="entry name" value="N-terminal domain of ligase-like"/>
    <property type="match status" value="1"/>
</dbReference>
<dbReference type="EMBL" id="LN835299">
    <property type="protein sequence ID" value="CRG98700.1"/>
    <property type="molecule type" value="Genomic_DNA"/>
</dbReference>
<dbReference type="Proteomes" id="UP000220158">
    <property type="component" value="Chromosome 4"/>
</dbReference>
<protein>
    <submittedName>
        <fullName evidence="3">Acyl-CoA synthetase, putative</fullName>
    </submittedName>
</protein>
<gene>
    <name evidence="3" type="ORF">PRELSG_0405000</name>
</gene>
<dbReference type="GO" id="GO:0005783">
    <property type="term" value="C:endoplasmic reticulum"/>
    <property type="evidence" value="ECO:0007669"/>
    <property type="project" value="TreeGrafter"/>
</dbReference>
<dbReference type="GO" id="GO:0004467">
    <property type="term" value="F:long-chain fatty acid-CoA ligase activity"/>
    <property type="evidence" value="ECO:0007669"/>
    <property type="project" value="TreeGrafter"/>
</dbReference>
<dbReference type="RefSeq" id="XP_028531709.1">
    <property type="nucleotide sequence ID" value="XM_028680187.1"/>
</dbReference>
<dbReference type="InterPro" id="IPR020845">
    <property type="entry name" value="AMP-binding_CS"/>
</dbReference>
<dbReference type="OrthoDB" id="10253869at2759"/>
<dbReference type="InterPro" id="IPR042099">
    <property type="entry name" value="ANL_N_sf"/>
</dbReference>
<evidence type="ECO:0000259" key="2">
    <source>
        <dbReference type="Pfam" id="PF00501"/>
    </source>
</evidence>
<evidence type="ECO:0000313" key="3">
    <source>
        <dbReference type="EMBL" id="CRG98700.1"/>
    </source>
</evidence>
<dbReference type="OMA" id="GESAIWR"/>
<dbReference type="Pfam" id="PF00501">
    <property type="entry name" value="AMP-binding"/>
    <property type="match status" value="1"/>
</dbReference>
<proteinExistence type="predicted"/>
<feature type="chain" id="PRO_5013289322" evidence="1">
    <location>
        <begin position="22"/>
        <end position="725"/>
    </location>
</feature>
<evidence type="ECO:0000256" key="1">
    <source>
        <dbReference type="SAM" id="SignalP"/>
    </source>
</evidence>
<dbReference type="InterPro" id="IPR000873">
    <property type="entry name" value="AMP-dep_synth/lig_dom"/>
</dbReference>
<organism evidence="3 4">
    <name type="scientific">Plasmodium relictum</name>
    <dbReference type="NCBI Taxonomy" id="85471"/>
    <lineage>
        <taxon>Eukaryota</taxon>
        <taxon>Sar</taxon>
        <taxon>Alveolata</taxon>
        <taxon>Apicomplexa</taxon>
        <taxon>Aconoidasida</taxon>
        <taxon>Haemosporida</taxon>
        <taxon>Plasmodiidae</taxon>
        <taxon>Plasmodium</taxon>
        <taxon>Plasmodium (Haemamoeba)</taxon>
    </lineage>
</organism>
<dbReference type="VEuPathDB" id="PlasmoDB:PRELSG_0405000"/>